<evidence type="ECO:0000259" key="2">
    <source>
        <dbReference type="PROSITE" id="PS51444"/>
    </source>
</evidence>
<dbReference type="InParanoid" id="A0A6P7H640"/>
<dbReference type="InterPro" id="IPR015425">
    <property type="entry name" value="FH2_Formin"/>
</dbReference>
<proteinExistence type="predicted"/>
<feature type="compositionally biased region" description="Basic and acidic residues" evidence="1">
    <location>
        <begin position="59"/>
        <end position="71"/>
    </location>
</feature>
<organism evidence="3">
    <name type="scientific">Diabrotica virgifera virgifera</name>
    <name type="common">western corn rootworm</name>
    <dbReference type="NCBI Taxonomy" id="50390"/>
    <lineage>
        <taxon>Eukaryota</taxon>
        <taxon>Metazoa</taxon>
        <taxon>Ecdysozoa</taxon>
        <taxon>Arthropoda</taxon>
        <taxon>Hexapoda</taxon>
        <taxon>Insecta</taxon>
        <taxon>Pterygota</taxon>
        <taxon>Neoptera</taxon>
        <taxon>Endopterygota</taxon>
        <taxon>Coleoptera</taxon>
        <taxon>Polyphaga</taxon>
        <taxon>Cucujiformia</taxon>
        <taxon>Chrysomeloidea</taxon>
        <taxon>Chrysomelidae</taxon>
        <taxon>Galerucinae</taxon>
        <taxon>Diabroticina</taxon>
        <taxon>Diabroticites</taxon>
        <taxon>Diabrotica</taxon>
    </lineage>
</organism>
<dbReference type="PANTHER" id="PTHR46345">
    <property type="entry name" value="INVERTED FORMIN-2"/>
    <property type="match status" value="1"/>
</dbReference>
<dbReference type="PROSITE" id="PS51444">
    <property type="entry name" value="FH2"/>
    <property type="match status" value="1"/>
</dbReference>
<dbReference type="AlphaFoldDB" id="A0A6P7H640"/>
<gene>
    <name evidence="3" type="primary">LOC114346641</name>
</gene>
<dbReference type="SUPFAM" id="SSF101447">
    <property type="entry name" value="Formin homology 2 domain (FH2 domain)"/>
    <property type="match status" value="1"/>
</dbReference>
<reference evidence="3" key="1">
    <citation type="submission" date="2025-08" db="UniProtKB">
        <authorList>
            <consortium name="RefSeq"/>
        </authorList>
    </citation>
    <scope>IDENTIFICATION</scope>
    <source>
        <tissue evidence="3">Whole insect</tissue>
    </source>
</reference>
<feature type="domain" description="FH2" evidence="2">
    <location>
        <begin position="1"/>
        <end position="161"/>
    </location>
</feature>
<evidence type="ECO:0000256" key="1">
    <source>
        <dbReference type="SAM" id="MobiDB-lite"/>
    </source>
</evidence>
<dbReference type="Pfam" id="PF02181">
    <property type="entry name" value="FH2"/>
    <property type="match status" value="1"/>
</dbReference>
<protein>
    <submittedName>
        <fullName evidence="3">FH2 domain-containing protein 1-like</fullName>
    </submittedName>
</protein>
<sequence>MYEGVLEKLALLVVGKKNIWTQVAYSHQHSPMADMDWSEMEGLFCQQAPPSAHSSPKLGHRDSSDNLERRMRKDTTEITLLDGKRSLNVNIFLKQFRSSNEDIIQLIKNGEHDEIGTEKLKGLLKLLPEVDELDMLKSFNGDFNKLGNAEKFLIQLTNLSK</sequence>
<dbReference type="RefSeq" id="XP_028153183.1">
    <property type="nucleotide sequence ID" value="XM_028297382.1"/>
</dbReference>
<dbReference type="Gene3D" id="1.20.58.2220">
    <property type="entry name" value="Formin, FH2 domain"/>
    <property type="match status" value="1"/>
</dbReference>
<dbReference type="InterPro" id="IPR042201">
    <property type="entry name" value="FH2_Formin_sf"/>
</dbReference>
<evidence type="ECO:0000313" key="3">
    <source>
        <dbReference type="RefSeq" id="XP_028153183.1"/>
    </source>
</evidence>
<dbReference type="PANTHER" id="PTHR46345:SF8">
    <property type="entry name" value="FORMIN 3, ISOFORM B"/>
    <property type="match status" value="1"/>
</dbReference>
<name>A0A6P7H640_DIAVI</name>
<accession>A0A6P7H640</accession>
<feature type="region of interest" description="Disordered" evidence="1">
    <location>
        <begin position="48"/>
        <end position="71"/>
    </location>
</feature>